<feature type="region of interest" description="Disordered" evidence="1">
    <location>
        <begin position="66"/>
        <end position="110"/>
    </location>
</feature>
<proteinExistence type="predicted"/>
<protein>
    <submittedName>
        <fullName evidence="4">DnaJ domain-containing protein</fullName>
    </submittedName>
</protein>
<evidence type="ECO:0000259" key="3">
    <source>
        <dbReference type="PROSITE" id="PS50076"/>
    </source>
</evidence>
<dbReference type="CDD" id="cd06257">
    <property type="entry name" value="DnaJ"/>
    <property type="match status" value="1"/>
</dbReference>
<dbReference type="OrthoDB" id="5242140at2"/>
<feature type="domain" description="J" evidence="3">
    <location>
        <begin position="5"/>
        <end position="66"/>
    </location>
</feature>
<keyword evidence="2" id="KW-0472">Membrane</keyword>
<evidence type="ECO:0000256" key="1">
    <source>
        <dbReference type="SAM" id="MobiDB-lite"/>
    </source>
</evidence>
<dbReference type="Proteomes" id="UP000323454">
    <property type="component" value="Unassembled WGS sequence"/>
</dbReference>
<dbReference type="AlphaFoldDB" id="A0A5B2XM30"/>
<dbReference type="PRINTS" id="PR00625">
    <property type="entry name" value="JDOMAIN"/>
</dbReference>
<dbReference type="InterPro" id="IPR036869">
    <property type="entry name" value="J_dom_sf"/>
</dbReference>
<gene>
    <name evidence="4" type="ORF">F0L68_05700</name>
</gene>
<accession>A0A5B2XM30</accession>
<feature type="transmembrane region" description="Helical" evidence="2">
    <location>
        <begin position="142"/>
        <end position="159"/>
    </location>
</feature>
<evidence type="ECO:0000256" key="2">
    <source>
        <dbReference type="SAM" id="Phobius"/>
    </source>
</evidence>
<keyword evidence="5" id="KW-1185">Reference proteome</keyword>
<comment type="caution">
    <text evidence="4">The sequence shown here is derived from an EMBL/GenBank/DDBJ whole genome shotgun (WGS) entry which is preliminary data.</text>
</comment>
<dbReference type="InterPro" id="IPR018253">
    <property type="entry name" value="DnaJ_domain_CS"/>
</dbReference>
<reference evidence="4 5" key="1">
    <citation type="submission" date="2019-09" db="EMBL/GenBank/DDBJ databases">
        <title>Goodfellowia gen. nov., a new genus of the Pseudonocardineae related to Actinoalloteichus, containing Goodfellowia coeruleoviolacea gen. nov., comb. nov. gen. nov., comb. nov.</title>
        <authorList>
            <person name="Labeda D."/>
        </authorList>
    </citation>
    <scope>NUCLEOTIDE SEQUENCE [LARGE SCALE GENOMIC DNA]</scope>
    <source>
        <strain evidence="4 5">AN110305</strain>
    </source>
</reference>
<evidence type="ECO:0000313" key="5">
    <source>
        <dbReference type="Proteomes" id="UP000323454"/>
    </source>
</evidence>
<dbReference type="SMART" id="SM00271">
    <property type="entry name" value="DnaJ"/>
    <property type="match status" value="1"/>
</dbReference>
<organism evidence="4 5">
    <name type="scientific">Solihabitans fulvus</name>
    <dbReference type="NCBI Taxonomy" id="1892852"/>
    <lineage>
        <taxon>Bacteria</taxon>
        <taxon>Bacillati</taxon>
        <taxon>Actinomycetota</taxon>
        <taxon>Actinomycetes</taxon>
        <taxon>Pseudonocardiales</taxon>
        <taxon>Pseudonocardiaceae</taxon>
        <taxon>Solihabitans</taxon>
    </lineage>
</organism>
<keyword evidence="2" id="KW-0812">Transmembrane</keyword>
<dbReference type="Gene3D" id="1.10.287.110">
    <property type="entry name" value="DnaJ domain"/>
    <property type="match status" value="1"/>
</dbReference>
<sequence>MHGVDYYELLGVARTASDAEIKSAYRSLVKVMHPDAGGTSGTFRLLQQAYETLNDPAQRAVYDLSRAAPPQPPQATPTAPARPRPRPRATGKPSRPKDFGEDPNFVPPQPRLDPSAISWWQNVDIRQRVRLVPLVGPGHRPLLAALGAALALAVLLLVVDLPVPLLVGALVLLAAALVATVWLGRDYLAAVREDREFTTEFGGHPIFGRPGKEAAQVAERLTAKLLAQYLTRLPGVRIFHGLAWPDSVFADVDHAVLCGQRLVLIESKMWLPGHYVADDEGALWRNGHPFRGGAVRLPEGVSAFRELLPDVEVRGAVLIYPSRAGEITSGESPEVPAPPMSPRQFVEEIGAWLAEEPATVDRELFRLVLAQVVS</sequence>
<dbReference type="Pfam" id="PF00226">
    <property type="entry name" value="DnaJ"/>
    <property type="match status" value="1"/>
</dbReference>
<evidence type="ECO:0000313" key="4">
    <source>
        <dbReference type="EMBL" id="KAA2264928.1"/>
    </source>
</evidence>
<dbReference type="PROSITE" id="PS50076">
    <property type="entry name" value="DNAJ_2"/>
    <property type="match status" value="1"/>
</dbReference>
<dbReference type="Pfam" id="PF08378">
    <property type="entry name" value="NERD"/>
    <property type="match status" value="1"/>
</dbReference>
<dbReference type="PANTHER" id="PTHR45432:SF6">
    <property type="entry name" value="J DOMAIN-CONTAINING PROTEIN"/>
    <property type="match status" value="1"/>
</dbReference>
<feature type="transmembrane region" description="Helical" evidence="2">
    <location>
        <begin position="165"/>
        <end position="183"/>
    </location>
</feature>
<dbReference type="InterPro" id="IPR011528">
    <property type="entry name" value="NERD"/>
</dbReference>
<dbReference type="EMBL" id="VUOB01000010">
    <property type="protein sequence ID" value="KAA2264928.1"/>
    <property type="molecule type" value="Genomic_DNA"/>
</dbReference>
<dbReference type="InterPro" id="IPR001623">
    <property type="entry name" value="DnaJ_domain"/>
</dbReference>
<dbReference type="SUPFAM" id="SSF46565">
    <property type="entry name" value="Chaperone J-domain"/>
    <property type="match status" value="1"/>
</dbReference>
<dbReference type="PROSITE" id="PS00636">
    <property type="entry name" value="DNAJ_1"/>
    <property type="match status" value="1"/>
</dbReference>
<keyword evidence="2" id="KW-1133">Transmembrane helix</keyword>
<dbReference type="PANTHER" id="PTHR45432">
    <property type="entry name" value="CHAPERONE PROTEIN DNAJ 11, CHLOROPLASTIC-LIKE"/>
    <property type="match status" value="1"/>
</dbReference>
<reference evidence="4 5" key="2">
    <citation type="submission" date="2019-09" db="EMBL/GenBank/DDBJ databases">
        <authorList>
            <person name="Jin C."/>
        </authorList>
    </citation>
    <scope>NUCLEOTIDE SEQUENCE [LARGE SCALE GENOMIC DNA]</scope>
    <source>
        <strain evidence="4 5">AN110305</strain>
    </source>
</reference>
<name>A0A5B2XM30_9PSEU</name>